<sequence>MALHSNKVKAKIIKSSFTCQRDNLTIRGTEYRPKGDCLPIAVVSHGFMAFQDTVRQYAKAMVEMGYV</sequence>
<protein>
    <recommendedName>
        <fullName evidence="3">Alpha/beta hydrolase family protein</fullName>
    </recommendedName>
</protein>
<dbReference type="EMBL" id="OFSM01000003">
    <property type="protein sequence ID" value="SOY28083.1"/>
    <property type="molecule type" value="Genomic_DNA"/>
</dbReference>
<dbReference type="InterPro" id="IPR029058">
    <property type="entry name" value="AB_hydrolase_fold"/>
</dbReference>
<evidence type="ECO:0000313" key="2">
    <source>
        <dbReference type="Proteomes" id="UP000236311"/>
    </source>
</evidence>
<dbReference type="Gene3D" id="3.40.50.1820">
    <property type="entry name" value="alpha/beta hydrolase"/>
    <property type="match status" value="1"/>
</dbReference>
<evidence type="ECO:0000313" key="1">
    <source>
        <dbReference type="EMBL" id="SOY28083.1"/>
    </source>
</evidence>
<name>A0A2K4ZC92_9FIRM</name>
<dbReference type="RefSeq" id="WP_103238185.1">
    <property type="nucleotide sequence ID" value="NZ_JANJZD010000003.1"/>
</dbReference>
<dbReference type="OrthoDB" id="9776685at2"/>
<evidence type="ECO:0008006" key="3">
    <source>
        <dbReference type="Google" id="ProtNLM"/>
    </source>
</evidence>
<accession>A0A2K4ZC92</accession>
<dbReference type="Proteomes" id="UP000236311">
    <property type="component" value="Unassembled WGS sequence"/>
</dbReference>
<organism evidence="1 2">
    <name type="scientific">Acetatifactor muris</name>
    <dbReference type="NCBI Taxonomy" id="879566"/>
    <lineage>
        <taxon>Bacteria</taxon>
        <taxon>Bacillati</taxon>
        <taxon>Bacillota</taxon>
        <taxon>Clostridia</taxon>
        <taxon>Lachnospirales</taxon>
        <taxon>Lachnospiraceae</taxon>
        <taxon>Acetatifactor</taxon>
    </lineage>
</organism>
<gene>
    <name evidence="1" type="ORF">AMURIS_00790</name>
</gene>
<keyword evidence="2" id="KW-1185">Reference proteome</keyword>
<dbReference type="AlphaFoldDB" id="A0A2K4ZC92"/>
<proteinExistence type="predicted"/>
<dbReference type="SUPFAM" id="SSF53474">
    <property type="entry name" value="alpha/beta-Hydrolases"/>
    <property type="match status" value="1"/>
</dbReference>
<reference evidence="1 2" key="1">
    <citation type="submission" date="2018-01" db="EMBL/GenBank/DDBJ databases">
        <authorList>
            <person name="Gaut B.S."/>
            <person name="Morton B.R."/>
            <person name="Clegg M.T."/>
            <person name="Duvall M.R."/>
        </authorList>
    </citation>
    <scope>NUCLEOTIDE SEQUENCE [LARGE SCALE GENOMIC DNA]</scope>
    <source>
        <strain evidence="1">GP69</strain>
    </source>
</reference>